<dbReference type="EC" id="3.4.17.19" evidence="1"/>
<keyword evidence="1" id="KW-0645">Protease</keyword>
<protein>
    <recommendedName>
        <fullName evidence="1">Metal-dependent carboxypeptidase</fullName>
        <ecNumber evidence="1">3.4.17.19</ecNumber>
    </recommendedName>
</protein>
<reference evidence="4 5" key="1">
    <citation type="submission" date="2018-05" db="EMBL/GenBank/DDBJ databases">
        <title>Genomic Encyclopedia of Type Strains, Phase IV (KMG-IV): sequencing the most valuable type-strain genomes for metagenomic binning, comparative biology and taxonomic classification.</title>
        <authorList>
            <person name="Goeker M."/>
        </authorList>
    </citation>
    <scope>NUCLEOTIDE SEQUENCE [LARGE SCALE GENOMIC DNA]</scope>
    <source>
        <strain evidence="4 5">DSM 103371</strain>
    </source>
</reference>
<feature type="binding site" evidence="2">
    <location>
        <position position="261"/>
    </location>
    <ligand>
        <name>Zn(2+)</name>
        <dbReference type="ChEBI" id="CHEBI:29105"/>
        <note>catalytic</note>
    </ligand>
</feature>
<dbReference type="Pfam" id="PF02074">
    <property type="entry name" value="Peptidase_M32"/>
    <property type="match status" value="1"/>
</dbReference>
<dbReference type="EMBL" id="QGGV01000002">
    <property type="protein sequence ID" value="PWK57461.1"/>
    <property type="molecule type" value="Genomic_DNA"/>
</dbReference>
<proteinExistence type="inferred from homology"/>
<organism evidence="4 5">
    <name type="scientific">Silicimonas algicola</name>
    <dbReference type="NCBI Taxonomy" id="1826607"/>
    <lineage>
        <taxon>Bacteria</taxon>
        <taxon>Pseudomonadati</taxon>
        <taxon>Pseudomonadota</taxon>
        <taxon>Alphaproteobacteria</taxon>
        <taxon>Rhodobacterales</taxon>
        <taxon>Paracoccaceae</taxon>
    </lineage>
</organism>
<keyword evidence="1" id="KW-0378">Hydrolase</keyword>
<dbReference type="PROSITE" id="PS52034">
    <property type="entry name" value="PEPTIDASE_M32"/>
    <property type="match status" value="1"/>
</dbReference>
<dbReference type="PIRSF" id="PIRSF006615">
    <property type="entry name" value="Zn_crbxpep_Taq"/>
    <property type="match status" value="1"/>
</dbReference>
<name>A0A316G905_9RHOB</name>
<dbReference type="SUPFAM" id="SSF55486">
    <property type="entry name" value="Metalloproteases ('zincins'), catalytic domain"/>
    <property type="match status" value="1"/>
</dbReference>
<comment type="cofactor">
    <cofactor evidence="2">
        <name>Zn(2+)</name>
        <dbReference type="ChEBI" id="CHEBI:29105"/>
    </cofactor>
    <text evidence="2">Binds 1 zinc ion per subunit.</text>
</comment>
<dbReference type="KEGG" id="salo:EF888_13630"/>
<comment type="catalytic activity">
    <reaction evidence="1">
        <text>Release of a C-terminal amino acid with broad specificity, except for -Pro.</text>
        <dbReference type="EC" id="3.4.17.19"/>
    </reaction>
</comment>
<dbReference type="InterPro" id="IPR001333">
    <property type="entry name" value="Peptidase_M32_Taq"/>
</dbReference>
<keyword evidence="1 4" id="KW-0121">Carboxypeptidase</keyword>
<accession>A0A316G905</accession>
<dbReference type="GO" id="GO:0004181">
    <property type="term" value="F:metallocarboxypeptidase activity"/>
    <property type="evidence" value="ECO:0007669"/>
    <property type="project" value="UniProtKB-UniRule"/>
</dbReference>
<evidence type="ECO:0000313" key="4">
    <source>
        <dbReference type="EMBL" id="PWK57461.1"/>
    </source>
</evidence>
<keyword evidence="2" id="KW-0862">Zinc</keyword>
<dbReference type="Proteomes" id="UP000245390">
    <property type="component" value="Unassembled WGS sequence"/>
</dbReference>
<keyword evidence="1 2" id="KW-0479">Metal-binding</keyword>
<dbReference type="CDD" id="cd06460">
    <property type="entry name" value="M32_Taq"/>
    <property type="match status" value="1"/>
</dbReference>
<gene>
    <name evidence="4" type="ORF">C8D95_102104</name>
</gene>
<dbReference type="RefSeq" id="WP_109758073.1">
    <property type="nucleotide sequence ID" value="NZ_CP034588.1"/>
</dbReference>
<dbReference type="PRINTS" id="PR00998">
    <property type="entry name" value="CRBOXYPTASET"/>
</dbReference>
<evidence type="ECO:0000313" key="5">
    <source>
        <dbReference type="Proteomes" id="UP000245390"/>
    </source>
</evidence>
<dbReference type="PANTHER" id="PTHR34217">
    <property type="entry name" value="METAL-DEPENDENT CARBOXYPEPTIDASE"/>
    <property type="match status" value="1"/>
</dbReference>
<comment type="function">
    <text evidence="1">Broad specificity carboxypetidase that releases amino acids sequentially from the C-terminus, including neutral, aromatic, polar and basic residues.</text>
</comment>
<dbReference type="AlphaFoldDB" id="A0A316G905"/>
<evidence type="ECO:0000256" key="1">
    <source>
        <dbReference type="PIRNR" id="PIRNR006615"/>
    </source>
</evidence>
<feature type="active site" description="Proton donor/acceptor" evidence="3">
    <location>
        <position position="258"/>
    </location>
</feature>
<dbReference type="OrthoDB" id="9772308at2"/>
<evidence type="ECO:0000256" key="3">
    <source>
        <dbReference type="PIRSR" id="PIRSR006615-2"/>
    </source>
</evidence>
<comment type="caution">
    <text evidence="4">The sequence shown here is derived from an EMBL/GenBank/DDBJ whole genome shotgun (WGS) entry which is preliminary data.</text>
</comment>
<dbReference type="GO" id="GO:0006508">
    <property type="term" value="P:proteolysis"/>
    <property type="evidence" value="ECO:0007669"/>
    <property type="project" value="UniProtKB-UniRule"/>
</dbReference>
<keyword evidence="5" id="KW-1185">Reference proteome</keyword>
<feature type="binding site" evidence="2">
    <location>
        <position position="257"/>
    </location>
    <ligand>
        <name>Zn(2+)</name>
        <dbReference type="ChEBI" id="CHEBI:29105"/>
        <note>catalytic</note>
    </ligand>
</feature>
<dbReference type="GO" id="GO:0046872">
    <property type="term" value="F:metal ion binding"/>
    <property type="evidence" value="ECO:0007669"/>
    <property type="project" value="UniProtKB-KW"/>
</dbReference>
<dbReference type="Gene3D" id="1.10.1370.30">
    <property type="match status" value="1"/>
</dbReference>
<sequence length="492" mass="54174">MTDTACAELFAFQRETEALGQVMGRLGWDQETVMPEGAGEQRAEEMAALAGVLHRRKTDPRIGEWLAAASPSDMVEARQVELIRHGFEKTSRVPEALTAALAGTTSRAHRAWAKARAADDFAGFAPMLDEVLRLTRERAEALAGNGPLYDALLDDYEPGATSVELESMFGALRPRLVALRERVLGAERQPPALSGDFSEAGQLALSAELARAFGYDTHHGRIDKAVHPFSSGSGLDVRITTRTVPHEPFNCFYSTVHETGHACYEQGIDRAYLLTPIGQGVSMGVHESQSRIYENQLGRGRPFTGWLYGRMREVFGDFGVTDADAFYAAVNRVSSGYIRTEADEVHYNLHVLLRFDLERDLIDGRLAVADLQEAWNARFKKDFGVAVDRPSNGVLQDVHWSAGLFGYFPTYTLGNVYAGCLNAALRRDVPDLDAALAEGDTSPATDWLRERIHRHGGLYRPREVIARAVGGEPDEGPLLDYLEAKFSGLYGL</sequence>
<feature type="binding site" evidence="2">
    <location>
        <position position="287"/>
    </location>
    <ligand>
        <name>Zn(2+)</name>
        <dbReference type="ChEBI" id="CHEBI:29105"/>
        <note>catalytic</note>
    </ligand>
</feature>
<dbReference type="PANTHER" id="PTHR34217:SF1">
    <property type="entry name" value="CARBOXYPEPTIDASE 1"/>
    <property type="match status" value="1"/>
</dbReference>
<keyword evidence="1" id="KW-0482">Metalloprotease</keyword>
<comment type="similarity">
    <text evidence="1">Belongs to the peptidase M32 family.</text>
</comment>
<evidence type="ECO:0000256" key="2">
    <source>
        <dbReference type="PIRSR" id="PIRSR006615-1"/>
    </source>
</evidence>